<feature type="transmembrane region" description="Helical" evidence="8">
    <location>
        <begin position="308"/>
        <end position="327"/>
    </location>
</feature>
<feature type="transmembrane region" description="Helical" evidence="8">
    <location>
        <begin position="246"/>
        <end position="267"/>
    </location>
</feature>
<keyword evidence="3" id="KW-0813">Transport</keyword>
<evidence type="ECO:0000256" key="4">
    <source>
        <dbReference type="ARBA" id="ARBA00022475"/>
    </source>
</evidence>
<evidence type="ECO:0000256" key="7">
    <source>
        <dbReference type="ARBA" id="ARBA00023136"/>
    </source>
</evidence>
<keyword evidence="10" id="KW-1185">Reference proteome</keyword>
<dbReference type="Pfam" id="PF01594">
    <property type="entry name" value="AI-2E_transport"/>
    <property type="match status" value="1"/>
</dbReference>
<evidence type="ECO:0000256" key="8">
    <source>
        <dbReference type="SAM" id="Phobius"/>
    </source>
</evidence>
<dbReference type="AlphaFoldDB" id="U2QVG1"/>
<name>U2QVG1_9BACL</name>
<feature type="transmembrane region" description="Helical" evidence="8">
    <location>
        <begin position="273"/>
        <end position="296"/>
    </location>
</feature>
<dbReference type="InterPro" id="IPR002549">
    <property type="entry name" value="AI-2E-like"/>
</dbReference>
<dbReference type="RefSeq" id="WP_021752633.1">
    <property type="nucleotide sequence ID" value="NZ_KI271813.1"/>
</dbReference>
<evidence type="ECO:0000256" key="1">
    <source>
        <dbReference type="ARBA" id="ARBA00004651"/>
    </source>
</evidence>
<comment type="similarity">
    <text evidence="2">Belongs to the autoinducer-2 exporter (AI-2E) (TC 2.A.86) family.</text>
</comment>
<dbReference type="GO" id="GO:0005886">
    <property type="term" value="C:plasma membrane"/>
    <property type="evidence" value="ECO:0007669"/>
    <property type="project" value="UniProtKB-SubCell"/>
</dbReference>
<keyword evidence="6 8" id="KW-1133">Transmembrane helix</keyword>
<organism evidence="9 10">
    <name type="scientific">Gemella bergeri ATCC 700627</name>
    <dbReference type="NCBI Taxonomy" id="1321820"/>
    <lineage>
        <taxon>Bacteria</taxon>
        <taxon>Bacillati</taxon>
        <taxon>Bacillota</taxon>
        <taxon>Bacilli</taxon>
        <taxon>Bacillales</taxon>
        <taxon>Gemellaceae</taxon>
        <taxon>Gemella</taxon>
    </lineage>
</organism>
<protein>
    <recommendedName>
        <fullName evidence="11">ATP synthase F0, A subunit</fullName>
    </recommendedName>
</protein>
<sequence>MKEKIKEEIKKNKEIVENSREDRLLAFLGGKFILYILIVIILLGIAIYLYTEISYIFSPIKAIVSSITTPIILAYAFYYILNPLVNAFSKKMPRFIASLLAIFVGVLVILVVIIGVVPIIVEQTQALVNSLPKYIEIVRGYLATNSENTYVKAVNEYISSNLNTAKISAQAVTIVTNVAQSIASSLSSTASVLMTFPFVLFFLLKDASKFKIYLINSMPNRLKKSISETIDEIDDKVGSYIQGQMTVSLCLGVMLYIGYNIIGLHYAFSLATIAAFLSIVPYLGPIMAIIPAMLVAASTSGIMVLKMLVIWGIVQFVEGNILSPNIMGKSMDMHPLTVIFVILIGVNILGVVGAILGIPIYSILKVLITRLINTLRSRYNKYYE</sequence>
<evidence type="ECO:0000256" key="3">
    <source>
        <dbReference type="ARBA" id="ARBA00022448"/>
    </source>
</evidence>
<dbReference type="Proteomes" id="UP000016637">
    <property type="component" value="Unassembled WGS sequence"/>
</dbReference>
<dbReference type="EMBL" id="AWVP01000016">
    <property type="protein sequence ID" value="ERK60209.1"/>
    <property type="molecule type" value="Genomic_DNA"/>
</dbReference>
<evidence type="ECO:0000256" key="5">
    <source>
        <dbReference type="ARBA" id="ARBA00022692"/>
    </source>
</evidence>
<feature type="transmembrane region" description="Helical" evidence="8">
    <location>
        <begin position="93"/>
        <end position="121"/>
    </location>
</feature>
<keyword evidence="4" id="KW-1003">Cell membrane</keyword>
<evidence type="ECO:0000313" key="10">
    <source>
        <dbReference type="Proteomes" id="UP000016637"/>
    </source>
</evidence>
<reference evidence="9 10" key="1">
    <citation type="submission" date="2013-08" db="EMBL/GenBank/DDBJ databases">
        <authorList>
            <person name="Weinstock G."/>
            <person name="Sodergren E."/>
            <person name="Wylie T."/>
            <person name="Fulton L."/>
            <person name="Fulton R."/>
            <person name="Fronick C."/>
            <person name="O'Laughlin M."/>
            <person name="Godfrey J."/>
            <person name="Miner T."/>
            <person name="Herter B."/>
            <person name="Appelbaum E."/>
            <person name="Cordes M."/>
            <person name="Lek S."/>
            <person name="Wollam A."/>
            <person name="Pepin K.H."/>
            <person name="Palsikar V.B."/>
            <person name="Mitreva M."/>
            <person name="Wilson R.K."/>
        </authorList>
    </citation>
    <scope>NUCLEOTIDE SEQUENCE [LARGE SCALE GENOMIC DNA]</scope>
    <source>
        <strain evidence="9 10">ATCC 700627</strain>
    </source>
</reference>
<evidence type="ECO:0008006" key="11">
    <source>
        <dbReference type="Google" id="ProtNLM"/>
    </source>
</evidence>
<evidence type="ECO:0000313" key="9">
    <source>
        <dbReference type="EMBL" id="ERK60209.1"/>
    </source>
</evidence>
<feature type="transmembrane region" description="Helical" evidence="8">
    <location>
        <begin position="182"/>
        <end position="204"/>
    </location>
</feature>
<dbReference type="PANTHER" id="PTHR21716:SF53">
    <property type="entry name" value="PERMEASE PERM-RELATED"/>
    <property type="match status" value="1"/>
</dbReference>
<comment type="caution">
    <text evidence="9">The sequence shown here is derived from an EMBL/GenBank/DDBJ whole genome shotgun (WGS) entry which is preliminary data.</text>
</comment>
<keyword evidence="5 8" id="KW-0812">Transmembrane</keyword>
<dbReference type="PANTHER" id="PTHR21716">
    <property type="entry name" value="TRANSMEMBRANE PROTEIN"/>
    <property type="match status" value="1"/>
</dbReference>
<feature type="transmembrane region" description="Helical" evidence="8">
    <location>
        <begin position="62"/>
        <end position="81"/>
    </location>
</feature>
<feature type="transmembrane region" description="Helical" evidence="8">
    <location>
        <begin position="339"/>
        <end position="368"/>
    </location>
</feature>
<comment type="subcellular location">
    <subcellularLocation>
        <location evidence="1">Cell membrane</location>
        <topology evidence="1">Multi-pass membrane protein</topology>
    </subcellularLocation>
</comment>
<keyword evidence="7 8" id="KW-0472">Membrane</keyword>
<accession>U2QVG1</accession>
<evidence type="ECO:0000256" key="6">
    <source>
        <dbReference type="ARBA" id="ARBA00022989"/>
    </source>
</evidence>
<dbReference type="PATRIC" id="fig|1321820.3.peg.304"/>
<dbReference type="eggNOG" id="COG0628">
    <property type="taxonomic scope" value="Bacteria"/>
</dbReference>
<evidence type="ECO:0000256" key="2">
    <source>
        <dbReference type="ARBA" id="ARBA00009773"/>
    </source>
</evidence>
<proteinExistence type="inferred from homology"/>
<dbReference type="GO" id="GO:0055085">
    <property type="term" value="P:transmembrane transport"/>
    <property type="evidence" value="ECO:0007669"/>
    <property type="project" value="TreeGrafter"/>
</dbReference>
<feature type="transmembrane region" description="Helical" evidence="8">
    <location>
        <begin position="32"/>
        <end position="50"/>
    </location>
</feature>
<dbReference type="HOGENOM" id="CLU_031275_8_2_9"/>
<gene>
    <name evidence="9" type="ORF">HMPREF1983_00310</name>
</gene>